<evidence type="ECO:0000313" key="2">
    <source>
        <dbReference type="Proteomes" id="UP000031978"/>
    </source>
</evidence>
<reference evidence="1 2" key="1">
    <citation type="submission" date="2014-12" db="EMBL/GenBank/DDBJ databases">
        <title>Draft Genome Sequences of Five Spore-Forming Food Isolates of Bacillus pumilus.</title>
        <authorList>
            <person name="de Jong A."/>
            <person name="van Heel A.J."/>
            <person name="Montalban-Lopez M."/>
            <person name="Krawczyk A.O."/>
            <person name="Berendsen E.M."/>
            <person name="Wells-Bennik M."/>
            <person name="Kuipers O.P."/>
        </authorList>
    </citation>
    <scope>NUCLEOTIDE SEQUENCE [LARGE SCALE GENOMIC DNA]</scope>
    <source>
        <strain evidence="1 2">B4127</strain>
    </source>
</reference>
<accession>A0AB34QVY0</accession>
<protein>
    <submittedName>
        <fullName evidence="1">Uncharacterized protein</fullName>
    </submittedName>
</protein>
<dbReference type="AlphaFoldDB" id="A0AB34QVY0"/>
<comment type="caution">
    <text evidence="1">The sequence shown here is derived from an EMBL/GenBank/DDBJ whole genome shotgun (WGS) entry which is preliminary data.</text>
</comment>
<proteinExistence type="predicted"/>
<name>A0AB34QVY0_BACPU</name>
<dbReference type="EMBL" id="JXCL01000014">
    <property type="protein sequence ID" value="KIL19794.1"/>
    <property type="molecule type" value="Genomic_DNA"/>
</dbReference>
<gene>
    <name evidence="1" type="ORF">B4127_3658</name>
</gene>
<dbReference type="Proteomes" id="UP000031978">
    <property type="component" value="Unassembled WGS sequence"/>
</dbReference>
<organism evidence="1 2">
    <name type="scientific">Bacillus pumilus</name>
    <name type="common">Bacillus mesentericus</name>
    <dbReference type="NCBI Taxonomy" id="1408"/>
    <lineage>
        <taxon>Bacteria</taxon>
        <taxon>Bacillati</taxon>
        <taxon>Bacillota</taxon>
        <taxon>Bacilli</taxon>
        <taxon>Bacillales</taxon>
        <taxon>Bacillaceae</taxon>
        <taxon>Bacillus</taxon>
    </lineage>
</organism>
<evidence type="ECO:0000313" key="1">
    <source>
        <dbReference type="EMBL" id="KIL19794.1"/>
    </source>
</evidence>
<sequence>MPSTVILKSLSFCLFKWFLSSPIKKIFWNSRNYDMLFLSYLKSVSKQMRRH</sequence>